<dbReference type="Pfam" id="PF04750">
    <property type="entry name" value="Far-17a_AIG1"/>
    <property type="match status" value="1"/>
</dbReference>
<evidence type="ECO:0000256" key="1">
    <source>
        <dbReference type="ARBA" id="ARBA00004127"/>
    </source>
</evidence>
<proteinExistence type="predicted"/>
<accession>A0A0C7MZI5</accession>
<feature type="transmembrane region" description="Helical" evidence="5">
    <location>
        <begin position="79"/>
        <end position="98"/>
    </location>
</feature>
<dbReference type="PANTHER" id="PTHR10989">
    <property type="entry name" value="ANDROGEN-INDUCED PROTEIN 1-RELATED"/>
    <property type="match status" value="1"/>
</dbReference>
<evidence type="ECO:0000256" key="2">
    <source>
        <dbReference type="ARBA" id="ARBA00022692"/>
    </source>
</evidence>
<keyword evidence="7" id="KW-1185">Reference proteome</keyword>
<keyword evidence="3 5" id="KW-1133">Transmembrane helix</keyword>
<dbReference type="GeneID" id="34684408"/>
<evidence type="ECO:0000256" key="3">
    <source>
        <dbReference type="ARBA" id="ARBA00022989"/>
    </source>
</evidence>
<protein>
    <submittedName>
        <fullName evidence="6">LALA0S02e04390g1_1</fullName>
    </submittedName>
</protein>
<dbReference type="AlphaFoldDB" id="A0A0C7MZI5"/>
<keyword evidence="4 5" id="KW-0472">Membrane</keyword>
<dbReference type="PANTHER" id="PTHR10989:SF16">
    <property type="entry name" value="AT02829P-RELATED"/>
    <property type="match status" value="1"/>
</dbReference>
<keyword evidence="2 5" id="KW-0812">Transmembrane</keyword>
<dbReference type="HOGENOM" id="CLU_087038_0_0_1"/>
<comment type="subcellular location">
    <subcellularLocation>
        <location evidence="1">Endomembrane system</location>
        <topology evidence="1">Multi-pass membrane protein</topology>
    </subcellularLocation>
</comment>
<sequence>MSSNVRTSSAIVHLTSLSTSLWGAYRATKVVLPIRLREAGHRQFLTNIALAATILTNVVTLVSYVRANNRSLGHTSRQVALPLALVLETVVALVYWPLRLFFLPLIMHNVKDGSRVPLPVPVDCAIHLLPVLYLALDYLALEPAPFQMSTKTAWFVVTALGLGYNQYLKVLIDRDAGAVFPYPFLEVREPYRSVIFVAVTSIAWIWFVVYKKIHRGARGQVKIGKIN</sequence>
<evidence type="ECO:0000256" key="5">
    <source>
        <dbReference type="SAM" id="Phobius"/>
    </source>
</evidence>
<feature type="transmembrane region" description="Helical" evidence="5">
    <location>
        <begin position="192"/>
        <end position="210"/>
    </location>
</feature>
<reference evidence="6 7" key="1">
    <citation type="submission" date="2014-12" db="EMBL/GenBank/DDBJ databases">
        <authorList>
            <person name="Neuveglise Cecile"/>
        </authorList>
    </citation>
    <scope>NUCLEOTIDE SEQUENCE [LARGE SCALE GENOMIC DNA]</scope>
    <source>
        <strain evidence="6 7">CBS 12615</strain>
    </source>
</reference>
<name>A0A0C7MZI5_9SACH</name>
<feature type="transmembrane region" description="Helical" evidence="5">
    <location>
        <begin position="118"/>
        <end position="141"/>
    </location>
</feature>
<gene>
    <name evidence="6" type="ORF">LALA0_S02e04390g</name>
</gene>
<dbReference type="RefSeq" id="XP_022627233.1">
    <property type="nucleotide sequence ID" value="XM_022773737.1"/>
</dbReference>
<feature type="transmembrane region" description="Helical" evidence="5">
    <location>
        <begin position="45"/>
        <end position="67"/>
    </location>
</feature>
<evidence type="ECO:0000256" key="4">
    <source>
        <dbReference type="ARBA" id="ARBA00023136"/>
    </source>
</evidence>
<dbReference type="InterPro" id="IPR006838">
    <property type="entry name" value="ADTRP_AIG1"/>
</dbReference>
<dbReference type="GO" id="GO:0005783">
    <property type="term" value="C:endoplasmic reticulum"/>
    <property type="evidence" value="ECO:0007669"/>
    <property type="project" value="EnsemblFungi"/>
</dbReference>
<dbReference type="GO" id="GO:0016020">
    <property type="term" value="C:membrane"/>
    <property type="evidence" value="ECO:0007669"/>
    <property type="project" value="InterPro"/>
</dbReference>
<dbReference type="EMBL" id="LN736361">
    <property type="protein sequence ID" value="CEP60995.1"/>
    <property type="molecule type" value="Genomic_DNA"/>
</dbReference>
<evidence type="ECO:0000313" key="7">
    <source>
        <dbReference type="Proteomes" id="UP000054304"/>
    </source>
</evidence>
<evidence type="ECO:0000313" key="6">
    <source>
        <dbReference type="EMBL" id="CEP60995.1"/>
    </source>
</evidence>
<organism evidence="6 7">
    <name type="scientific">Lachancea lanzarotensis</name>
    <dbReference type="NCBI Taxonomy" id="1245769"/>
    <lineage>
        <taxon>Eukaryota</taxon>
        <taxon>Fungi</taxon>
        <taxon>Dikarya</taxon>
        <taxon>Ascomycota</taxon>
        <taxon>Saccharomycotina</taxon>
        <taxon>Saccharomycetes</taxon>
        <taxon>Saccharomycetales</taxon>
        <taxon>Saccharomycetaceae</taxon>
        <taxon>Lachancea</taxon>
    </lineage>
</organism>
<dbReference type="OrthoDB" id="1898221at2759"/>
<dbReference type="Proteomes" id="UP000054304">
    <property type="component" value="Unassembled WGS sequence"/>
</dbReference>